<evidence type="ECO:0000256" key="13">
    <source>
        <dbReference type="ARBA" id="ARBA00022723"/>
    </source>
</evidence>
<dbReference type="PANTHER" id="PTHR45833:SF1">
    <property type="entry name" value="METHIONINE SYNTHASE"/>
    <property type="match status" value="1"/>
</dbReference>
<comment type="similarity">
    <text evidence="5">Belongs to the vitamin-B12 dependent methionine synthase family.</text>
</comment>
<dbReference type="GO" id="GO:0046872">
    <property type="term" value="F:metal ion binding"/>
    <property type="evidence" value="ECO:0007669"/>
    <property type="project" value="UniProtKB-KW"/>
</dbReference>
<accession>A0A2W5NGV1</accession>
<comment type="function">
    <text evidence="17">Catalyzes the transfer of a methyl group from methyl-cobalamin to homocysteine, yielding enzyme-bound cob(I)alamin and methionine. Subsequently, remethylates the cofactor using methyltetrahydrofolate.</text>
</comment>
<evidence type="ECO:0000313" key="22">
    <source>
        <dbReference type="Proteomes" id="UP000249082"/>
    </source>
</evidence>
<keyword evidence="10" id="KW-0846">Cobalamin</keyword>
<comment type="cofactor">
    <cofactor evidence="3">
        <name>methylcob(III)alamin</name>
        <dbReference type="ChEBI" id="CHEBI:28115"/>
    </cofactor>
</comment>
<evidence type="ECO:0000256" key="1">
    <source>
        <dbReference type="ARBA" id="ARBA00001700"/>
    </source>
</evidence>
<dbReference type="GO" id="GO:0050667">
    <property type="term" value="P:homocysteine metabolic process"/>
    <property type="evidence" value="ECO:0007669"/>
    <property type="project" value="TreeGrafter"/>
</dbReference>
<evidence type="ECO:0000313" key="21">
    <source>
        <dbReference type="EMBL" id="PZQ52746.1"/>
    </source>
</evidence>
<dbReference type="Proteomes" id="UP000249082">
    <property type="component" value="Unassembled WGS sequence"/>
</dbReference>
<organism evidence="21 22">
    <name type="scientific">Novosphingobium pentaromativorans</name>
    <dbReference type="NCBI Taxonomy" id="205844"/>
    <lineage>
        <taxon>Bacteria</taxon>
        <taxon>Pseudomonadati</taxon>
        <taxon>Pseudomonadota</taxon>
        <taxon>Alphaproteobacteria</taxon>
        <taxon>Sphingomonadales</taxon>
        <taxon>Sphingomonadaceae</taxon>
        <taxon>Novosphingobium</taxon>
    </lineage>
</organism>
<dbReference type="GO" id="GO:0046653">
    <property type="term" value="P:tetrahydrofolate metabolic process"/>
    <property type="evidence" value="ECO:0007669"/>
    <property type="project" value="TreeGrafter"/>
</dbReference>
<sequence length="348" mass="37733">MSAREQFLAEAAKRILITDGAFGTEIQRWKLSEEDYAGNLGLSHDQKGNNDILALTKPEVPESIHRAYFEAGADIAETNTFSANRISQADYGAEHLVREINVESAKLARRLADEYQAKDGRPRFVAGAIGPTNKTLSLSPDVNDPGYREIDWDELVDVYKEQAAALVEGGADFILIETVFDTLNAKAGVMAVRKLEAELGREVPIMMSMTLTDLSGRNLSGHTVEAFWHAVRHAKPVTIGLNCSFGATQLRPHVKTLSELADTLIMIYPNAGLPNELGQYDEMPETTAGFVGEWAVAGQVNVLGGCCGSTPDHIAAMARKVAGLAPRRLPELDPVTRLAGLEPFTMAG</sequence>
<evidence type="ECO:0000256" key="5">
    <source>
        <dbReference type="ARBA" id="ARBA00010398"/>
    </source>
</evidence>
<evidence type="ECO:0000256" key="15">
    <source>
        <dbReference type="ARBA" id="ARBA00023167"/>
    </source>
</evidence>
<evidence type="ECO:0000256" key="11">
    <source>
        <dbReference type="ARBA" id="ARBA00022679"/>
    </source>
</evidence>
<gene>
    <name evidence="21" type="ORF">DI555_18705</name>
</gene>
<evidence type="ECO:0000256" key="18">
    <source>
        <dbReference type="ARBA" id="ARBA00031040"/>
    </source>
</evidence>
<dbReference type="GO" id="GO:0008705">
    <property type="term" value="F:methionine synthase activity"/>
    <property type="evidence" value="ECO:0007669"/>
    <property type="project" value="UniProtKB-EC"/>
</dbReference>
<keyword evidence="13 19" id="KW-0479">Metal-binding</keyword>
<comment type="pathway">
    <text evidence="4">Amino-acid biosynthesis; L-methionine biosynthesis via de novo pathway; L-methionine from L-homocysteine (MetH route): step 1/1.</text>
</comment>
<keyword evidence="9" id="KW-0028">Amino-acid biosynthesis</keyword>
<feature type="binding site" evidence="19">
    <location>
        <position position="243"/>
    </location>
    <ligand>
        <name>Zn(2+)</name>
        <dbReference type="ChEBI" id="CHEBI:29105"/>
    </ligand>
</feature>
<dbReference type="Gene3D" id="3.20.20.330">
    <property type="entry name" value="Homocysteine-binding-like domain"/>
    <property type="match status" value="1"/>
</dbReference>
<keyword evidence="14 19" id="KW-0862">Zinc</keyword>
<dbReference type="PANTHER" id="PTHR45833">
    <property type="entry name" value="METHIONINE SYNTHASE"/>
    <property type="match status" value="1"/>
</dbReference>
<feature type="domain" description="Hcy-binding" evidence="20">
    <location>
        <begin position="4"/>
        <end position="321"/>
    </location>
</feature>
<evidence type="ECO:0000256" key="17">
    <source>
        <dbReference type="ARBA" id="ARBA00025552"/>
    </source>
</evidence>
<keyword evidence="16" id="KW-0170">Cobalt</keyword>
<keyword evidence="12" id="KW-0949">S-adenosyl-L-methionine</keyword>
<dbReference type="PROSITE" id="PS50970">
    <property type="entry name" value="HCY"/>
    <property type="match status" value="1"/>
</dbReference>
<dbReference type="FunFam" id="3.20.20.330:FF:000001">
    <property type="entry name" value="Methionine synthase"/>
    <property type="match status" value="1"/>
</dbReference>
<evidence type="ECO:0000256" key="16">
    <source>
        <dbReference type="ARBA" id="ARBA00023285"/>
    </source>
</evidence>
<dbReference type="EMBL" id="QFPX01000020">
    <property type="protein sequence ID" value="PZQ52746.1"/>
    <property type="molecule type" value="Genomic_DNA"/>
</dbReference>
<dbReference type="GO" id="GO:0032259">
    <property type="term" value="P:methylation"/>
    <property type="evidence" value="ECO:0007669"/>
    <property type="project" value="UniProtKB-KW"/>
</dbReference>
<evidence type="ECO:0000256" key="14">
    <source>
        <dbReference type="ARBA" id="ARBA00022833"/>
    </source>
</evidence>
<dbReference type="SUPFAM" id="SSF82282">
    <property type="entry name" value="Homocysteine S-methyltransferase"/>
    <property type="match status" value="1"/>
</dbReference>
<evidence type="ECO:0000256" key="3">
    <source>
        <dbReference type="ARBA" id="ARBA00001956"/>
    </source>
</evidence>
<proteinExistence type="inferred from homology"/>
<reference evidence="21 22" key="1">
    <citation type="submission" date="2017-08" db="EMBL/GenBank/DDBJ databases">
        <title>Infants hospitalized years apart are colonized by the same room-sourced microbial strains.</title>
        <authorList>
            <person name="Brooks B."/>
            <person name="Olm M.R."/>
            <person name="Firek B.A."/>
            <person name="Baker R."/>
            <person name="Thomas B.C."/>
            <person name="Morowitz M.J."/>
            <person name="Banfield J.F."/>
        </authorList>
    </citation>
    <scope>NUCLEOTIDE SEQUENCE [LARGE SCALE GENOMIC DNA]</scope>
    <source>
        <strain evidence="21">S2_005_002_R2_33</strain>
    </source>
</reference>
<keyword evidence="15" id="KW-0486">Methionine biosynthesis</keyword>
<dbReference type="AlphaFoldDB" id="A0A2W5NGV1"/>
<feature type="binding site" evidence="19">
    <location>
        <position position="306"/>
    </location>
    <ligand>
        <name>Zn(2+)</name>
        <dbReference type="ChEBI" id="CHEBI:29105"/>
    </ligand>
</feature>
<dbReference type="Pfam" id="PF02574">
    <property type="entry name" value="S-methyl_trans"/>
    <property type="match status" value="1"/>
</dbReference>
<protein>
    <recommendedName>
        <fullName evidence="7">Methionine synthase</fullName>
        <ecNumber evidence="6">2.1.1.13</ecNumber>
    </recommendedName>
    <alternativeName>
        <fullName evidence="18">5-methyltetrahydrofolate--homocysteine methyltransferase</fullName>
    </alternativeName>
</protein>
<comment type="caution">
    <text evidence="21">The sequence shown here is derived from an EMBL/GenBank/DDBJ whole genome shotgun (WGS) entry which is preliminary data.</text>
</comment>
<dbReference type="InterPro" id="IPR036589">
    <property type="entry name" value="HCY_dom_sf"/>
</dbReference>
<dbReference type="GO" id="GO:0031419">
    <property type="term" value="F:cobalamin binding"/>
    <property type="evidence" value="ECO:0007669"/>
    <property type="project" value="UniProtKB-KW"/>
</dbReference>
<evidence type="ECO:0000259" key="20">
    <source>
        <dbReference type="PROSITE" id="PS50970"/>
    </source>
</evidence>
<evidence type="ECO:0000256" key="9">
    <source>
        <dbReference type="ARBA" id="ARBA00022605"/>
    </source>
</evidence>
<comment type="catalytic activity">
    <reaction evidence="1">
        <text>(6S)-5-methyl-5,6,7,8-tetrahydrofolate + L-homocysteine = (6S)-5,6,7,8-tetrahydrofolate + L-methionine</text>
        <dbReference type="Rhea" id="RHEA:11172"/>
        <dbReference type="ChEBI" id="CHEBI:18608"/>
        <dbReference type="ChEBI" id="CHEBI:57453"/>
        <dbReference type="ChEBI" id="CHEBI:57844"/>
        <dbReference type="ChEBI" id="CHEBI:58199"/>
        <dbReference type="EC" id="2.1.1.13"/>
    </reaction>
</comment>
<comment type="cofactor">
    <cofactor evidence="2 19">
        <name>Zn(2+)</name>
        <dbReference type="ChEBI" id="CHEBI:29105"/>
    </cofactor>
</comment>
<evidence type="ECO:0000256" key="2">
    <source>
        <dbReference type="ARBA" id="ARBA00001947"/>
    </source>
</evidence>
<dbReference type="InterPro" id="IPR050554">
    <property type="entry name" value="Met_Synthase/Corrinoid"/>
</dbReference>
<feature type="binding site" evidence="19">
    <location>
        <position position="307"/>
    </location>
    <ligand>
        <name>Zn(2+)</name>
        <dbReference type="ChEBI" id="CHEBI:29105"/>
    </ligand>
</feature>
<evidence type="ECO:0000256" key="7">
    <source>
        <dbReference type="ARBA" id="ARBA00013998"/>
    </source>
</evidence>
<evidence type="ECO:0000256" key="19">
    <source>
        <dbReference type="PROSITE-ProRule" id="PRU00333"/>
    </source>
</evidence>
<evidence type="ECO:0000256" key="10">
    <source>
        <dbReference type="ARBA" id="ARBA00022628"/>
    </source>
</evidence>
<evidence type="ECO:0000256" key="12">
    <source>
        <dbReference type="ARBA" id="ARBA00022691"/>
    </source>
</evidence>
<evidence type="ECO:0000256" key="4">
    <source>
        <dbReference type="ARBA" id="ARBA00005178"/>
    </source>
</evidence>
<dbReference type="EC" id="2.1.1.13" evidence="6"/>
<name>A0A2W5NGV1_9SPHN</name>
<dbReference type="GO" id="GO:0005829">
    <property type="term" value="C:cytosol"/>
    <property type="evidence" value="ECO:0007669"/>
    <property type="project" value="TreeGrafter"/>
</dbReference>
<keyword evidence="11 19" id="KW-0808">Transferase</keyword>
<evidence type="ECO:0000256" key="6">
    <source>
        <dbReference type="ARBA" id="ARBA00012032"/>
    </source>
</evidence>
<keyword evidence="8 19" id="KW-0489">Methyltransferase</keyword>
<dbReference type="InterPro" id="IPR003726">
    <property type="entry name" value="HCY_dom"/>
</dbReference>
<evidence type="ECO:0000256" key="8">
    <source>
        <dbReference type="ARBA" id="ARBA00022603"/>
    </source>
</evidence>